<dbReference type="Proteomes" id="UP000332933">
    <property type="component" value="Unassembled WGS sequence"/>
</dbReference>
<evidence type="ECO:0000259" key="1">
    <source>
        <dbReference type="Pfam" id="PF12937"/>
    </source>
</evidence>
<dbReference type="AlphaFoldDB" id="A0A485K9V1"/>
<proteinExistence type="predicted"/>
<reference evidence="2" key="2">
    <citation type="submission" date="2019-06" db="EMBL/GenBank/DDBJ databases">
        <title>Genomics analysis of Aphanomyces spp. identifies a new class of oomycete effector associated with host adaptation.</title>
        <authorList>
            <person name="Gaulin E."/>
        </authorList>
    </citation>
    <scope>NUCLEOTIDE SEQUENCE</scope>
    <source>
        <strain evidence="2">CBS 578.67</strain>
    </source>
</reference>
<gene>
    <name evidence="3" type="primary">Aste57867_3515</name>
    <name evidence="2" type="ORF">As57867_003504</name>
    <name evidence="3" type="ORF">ASTE57867_3515</name>
</gene>
<dbReference type="SUPFAM" id="SSF81383">
    <property type="entry name" value="F-box domain"/>
    <property type="match status" value="1"/>
</dbReference>
<protein>
    <submittedName>
        <fullName evidence="3">Aste57867_3515 protein</fullName>
    </submittedName>
</protein>
<organism evidence="3 4">
    <name type="scientific">Aphanomyces stellatus</name>
    <dbReference type="NCBI Taxonomy" id="120398"/>
    <lineage>
        <taxon>Eukaryota</taxon>
        <taxon>Sar</taxon>
        <taxon>Stramenopiles</taxon>
        <taxon>Oomycota</taxon>
        <taxon>Saprolegniomycetes</taxon>
        <taxon>Saprolegniales</taxon>
        <taxon>Verrucalvaceae</taxon>
        <taxon>Aphanomyces</taxon>
    </lineage>
</organism>
<feature type="domain" description="F-box" evidence="1">
    <location>
        <begin position="96"/>
        <end position="128"/>
    </location>
</feature>
<dbReference type="EMBL" id="CAADRA010000619">
    <property type="protein sequence ID" value="VFT80678.1"/>
    <property type="molecule type" value="Genomic_DNA"/>
</dbReference>
<evidence type="ECO:0000313" key="4">
    <source>
        <dbReference type="Proteomes" id="UP000332933"/>
    </source>
</evidence>
<dbReference type="InterPro" id="IPR036047">
    <property type="entry name" value="F-box-like_dom_sf"/>
</dbReference>
<dbReference type="InterPro" id="IPR001810">
    <property type="entry name" value="F-box_dom"/>
</dbReference>
<dbReference type="Gene3D" id="1.20.1280.50">
    <property type="match status" value="1"/>
</dbReference>
<dbReference type="OrthoDB" id="2095648at2759"/>
<reference evidence="3 4" key="1">
    <citation type="submission" date="2019-03" db="EMBL/GenBank/DDBJ databases">
        <authorList>
            <person name="Gaulin E."/>
            <person name="Dumas B."/>
        </authorList>
    </citation>
    <scope>NUCLEOTIDE SEQUENCE [LARGE SCALE GENOMIC DNA]</scope>
    <source>
        <strain evidence="3">CBS 568.67</strain>
    </source>
</reference>
<dbReference type="Pfam" id="PF12937">
    <property type="entry name" value="F-box-like"/>
    <property type="match status" value="1"/>
</dbReference>
<evidence type="ECO:0000313" key="2">
    <source>
        <dbReference type="EMBL" id="KAF0715206.1"/>
    </source>
</evidence>
<name>A0A485K9V1_9STRA</name>
<evidence type="ECO:0000313" key="3">
    <source>
        <dbReference type="EMBL" id="VFT80678.1"/>
    </source>
</evidence>
<sequence>MRSSSSGKAYHPPTLDVELGSHALLRRHATTFQDPELVPASIQHDRSSVRALQEKLQPSAATAFGNQLVLHRDAVDADVYFSGGIPSLLDAESVVMEYFDVADLIAGSMVCRRWRGLCRQDGLWSKLLVSPVERYPLRALLNLQDTAIPSIQVYMLYHACGLRAGQYVDVSESIHLGGGVPSHHVTPFGPWLAAQSTPLRPPMLRAICRQLLLACLSVERMNLTLDGVAFDTIVLHHVVGDNDDVPLLQLTSLAHERERFHRRNEDDLLRLETIPSSILLSFLYVTLDVALGREFIRENLVRRLLHDSQHIASELKSLIEYGVFLLARGLPASRLLMHPFFQDPSTSATASLLWPTDLHRLVTSSSGYLSAILAWFTTHHMPTSVVAQSPLLSTCRVDLTLTSSSMIPRTAMAKYILDAPEVQPQDLVRLRYASLAAPPTVDAAWLCHVATYQHDTLTRLDLSRAQVPTSTIVRALAALHALTDLLLPVSIWQHHVETVVEAFPHATLSHLARVDSAFLAALTRLDRSYESQLQIMHFAYGHDDDDAKMNGPHAA</sequence>
<accession>A0A485K9V1</accession>
<keyword evidence="4" id="KW-1185">Reference proteome</keyword>
<dbReference type="EMBL" id="VJMH01000619">
    <property type="protein sequence ID" value="KAF0715206.1"/>
    <property type="molecule type" value="Genomic_DNA"/>
</dbReference>